<dbReference type="OrthoDB" id="455474at2"/>
<dbReference type="InterPro" id="IPR027417">
    <property type="entry name" value="P-loop_NTPase"/>
</dbReference>
<dbReference type="Gene3D" id="3.40.50.300">
    <property type="entry name" value="P-loop containing nucleotide triphosphate hydrolases"/>
    <property type="match status" value="1"/>
</dbReference>
<evidence type="ECO:0000313" key="1">
    <source>
        <dbReference type="EMBL" id="TYT25662.1"/>
    </source>
</evidence>
<reference evidence="1 2" key="1">
    <citation type="submission" date="2019-08" db="EMBL/GenBank/DDBJ databases">
        <title>Luteimonas viscosus sp. nov., isolated from soil of a sunflower field.</title>
        <authorList>
            <person name="Jianli Z."/>
            <person name="Ying Z."/>
        </authorList>
    </citation>
    <scope>NUCLEOTIDE SEQUENCE [LARGE SCALE GENOMIC DNA]</scope>
    <source>
        <strain evidence="1 2">XBU10</strain>
    </source>
</reference>
<keyword evidence="1" id="KW-0418">Kinase</keyword>
<proteinExistence type="predicted"/>
<keyword evidence="1" id="KW-0808">Transferase</keyword>
<organism evidence="1 2">
    <name type="scientific">Luteimonas viscosa</name>
    <dbReference type="NCBI Taxonomy" id="1132694"/>
    <lineage>
        <taxon>Bacteria</taxon>
        <taxon>Pseudomonadati</taxon>
        <taxon>Pseudomonadota</taxon>
        <taxon>Gammaproteobacteria</taxon>
        <taxon>Lysobacterales</taxon>
        <taxon>Lysobacteraceae</taxon>
        <taxon>Luteimonas</taxon>
    </lineage>
</organism>
<sequence length="277" mass="30998">MSRAAHPVPPDGFDEAFVAGVLDDALAHDARVYGLSGLQGTGKSTLAAQLVAAADMRGLRAVALSLDAFYLDLPQRRRLARRVHPLLATRGPPGTHEVALACTTLDALRDGDSVTLPAFDKLGDRRLPRTRWRRVADVDLVVFEGWCLGTPPQDADALRVPVNALEREEDPDGRWRGFGNDALARDYPALWRRVDRLLFLQPPGFEVVPRWRWQQEQALQAREPSRPGMTRAQVERFVQHYERVSRHALRALPAIADVVVALDADRRPRPDPVRERV</sequence>
<evidence type="ECO:0000313" key="2">
    <source>
        <dbReference type="Proteomes" id="UP000324973"/>
    </source>
</evidence>
<gene>
    <name evidence="1" type="ORF">FZO89_04990</name>
</gene>
<name>A0A5D4XRU2_9GAMM</name>
<protein>
    <submittedName>
        <fullName evidence="1">Kinase</fullName>
    </submittedName>
</protein>
<dbReference type="Proteomes" id="UP000324973">
    <property type="component" value="Unassembled WGS sequence"/>
</dbReference>
<dbReference type="RefSeq" id="WP_149102212.1">
    <property type="nucleotide sequence ID" value="NZ_VTFT01000001.1"/>
</dbReference>
<keyword evidence="2" id="KW-1185">Reference proteome</keyword>
<dbReference type="SUPFAM" id="SSF52540">
    <property type="entry name" value="P-loop containing nucleoside triphosphate hydrolases"/>
    <property type="match status" value="1"/>
</dbReference>
<accession>A0A5D4XRU2</accession>
<dbReference type="AlphaFoldDB" id="A0A5D4XRU2"/>
<comment type="caution">
    <text evidence="1">The sequence shown here is derived from an EMBL/GenBank/DDBJ whole genome shotgun (WGS) entry which is preliminary data.</text>
</comment>
<dbReference type="EMBL" id="VTFT01000001">
    <property type="protein sequence ID" value="TYT25662.1"/>
    <property type="molecule type" value="Genomic_DNA"/>
</dbReference>
<dbReference type="GO" id="GO:0016301">
    <property type="term" value="F:kinase activity"/>
    <property type="evidence" value="ECO:0007669"/>
    <property type="project" value="UniProtKB-KW"/>
</dbReference>